<reference evidence="1 2" key="1">
    <citation type="journal article" date="2018" name="Front. Plant Sci.">
        <title>Red Clover (Trifolium pratense) and Zigzag Clover (T. medium) - A Picture of Genomic Similarities and Differences.</title>
        <authorList>
            <person name="Dluhosova J."/>
            <person name="Istvanek J."/>
            <person name="Nedelnik J."/>
            <person name="Repkova J."/>
        </authorList>
    </citation>
    <scope>NUCLEOTIDE SEQUENCE [LARGE SCALE GENOMIC DNA]</scope>
    <source>
        <strain evidence="2">cv. 10/8</strain>
        <tissue evidence="1">Leaf</tissue>
    </source>
</reference>
<dbReference type="EMBL" id="LXQA010543655">
    <property type="protein sequence ID" value="MCI58284.1"/>
    <property type="molecule type" value="Genomic_DNA"/>
</dbReference>
<feature type="non-terminal residue" evidence="1">
    <location>
        <position position="11"/>
    </location>
</feature>
<proteinExistence type="predicted"/>
<keyword evidence="2" id="KW-1185">Reference proteome</keyword>
<evidence type="ECO:0000313" key="1">
    <source>
        <dbReference type="EMBL" id="MCI58284.1"/>
    </source>
</evidence>
<organism evidence="1 2">
    <name type="scientific">Trifolium medium</name>
    <dbReference type="NCBI Taxonomy" id="97028"/>
    <lineage>
        <taxon>Eukaryota</taxon>
        <taxon>Viridiplantae</taxon>
        <taxon>Streptophyta</taxon>
        <taxon>Embryophyta</taxon>
        <taxon>Tracheophyta</taxon>
        <taxon>Spermatophyta</taxon>
        <taxon>Magnoliopsida</taxon>
        <taxon>eudicotyledons</taxon>
        <taxon>Gunneridae</taxon>
        <taxon>Pentapetalae</taxon>
        <taxon>rosids</taxon>
        <taxon>fabids</taxon>
        <taxon>Fabales</taxon>
        <taxon>Fabaceae</taxon>
        <taxon>Papilionoideae</taxon>
        <taxon>50 kb inversion clade</taxon>
        <taxon>NPAAA clade</taxon>
        <taxon>Hologalegina</taxon>
        <taxon>IRL clade</taxon>
        <taxon>Trifolieae</taxon>
        <taxon>Trifolium</taxon>
    </lineage>
</organism>
<name>A0A392TCI1_9FABA</name>
<accession>A0A392TCI1</accession>
<sequence length="11" mass="1353">MVLVTKDRYEV</sequence>
<dbReference type="Proteomes" id="UP000265520">
    <property type="component" value="Unassembled WGS sequence"/>
</dbReference>
<protein>
    <submittedName>
        <fullName evidence="1">Uncharacterized protein</fullName>
    </submittedName>
</protein>
<evidence type="ECO:0000313" key="2">
    <source>
        <dbReference type="Proteomes" id="UP000265520"/>
    </source>
</evidence>
<comment type="caution">
    <text evidence="1">The sequence shown here is derived from an EMBL/GenBank/DDBJ whole genome shotgun (WGS) entry which is preliminary data.</text>
</comment>